<dbReference type="EMBL" id="CDSC02000141">
    <property type="protein sequence ID" value="SEH72720.1"/>
    <property type="molecule type" value="Genomic_DNA"/>
</dbReference>
<dbReference type="AlphaFoldDB" id="A0A1H6KMG2"/>
<reference evidence="2" key="1">
    <citation type="submission" date="2016-06" db="EMBL/GenBank/DDBJ databases">
        <authorList>
            <person name="Petersen J."/>
            <person name="Sayavedra L."/>
        </authorList>
    </citation>
    <scope>NUCLEOTIDE SEQUENCE [LARGE SCALE GENOMIC DNA]</scope>
    <source>
        <strain evidence="2">BazSymA</strain>
    </source>
</reference>
<name>A0A1H6KMG2_9GAMM</name>
<evidence type="ECO:0000313" key="1">
    <source>
        <dbReference type="EMBL" id="SEH72720.1"/>
    </source>
</evidence>
<protein>
    <submittedName>
        <fullName evidence="1">Uncharacterized protein</fullName>
    </submittedName>
</protein>
<evidence type="ECO:0000313" key="2">
    <source>
        <dbReference type="Proteomes" id="UP000198988"/>
    </source>
</evidence>
<accession>A0A1H6KMG2</accession>
<dbReference type="Proteomes" id="UP000198988">
    <property type="component" value="Unassembled WGS sequence"/>
</dbReference>
<gene>
    <name evidence="1" type="ORF">BAZSYMA_ACONTIG186503_1</name>
</gene>
<organism evidence="1 2">
    <name type="scientific">Bathymodiolus azoricus thioautotrophic gill symbiont</name>
    <dbReference type="NCBI Taxonomy" id="235205"/>
    <lineage>
        <taxon>Bacteria</taxon>
        <taxon>Pseudomonadati</taxon>
        <taxon>Pseudomonadota</taxon>
        <taxon>Gammaproteobacteria</taxon>
        <taxon>sulfur-oxidizing symbionts</taxon>
    </lineage>
</organism>
<sequence length="37" mass="4424">MYLWCHLLRSSTTTRIIYEGMCEVVYMYTLMSNVCIV</sequence>
<proteinExistence type="predicted"/>